<reference evidence="2 3" key="1">
    <citation type="journal article" date="1990" name="J. Gen. Microbiol.">
        <title>Further biological and molecular characterization of actinophage VWB.</title>
        <authorList>
            <person name="Anne J."/>
            <person name="Van Mellaert L."/>
            <person name="Decock B."/>
            <person name="Van Damme J."/>
            <person name="Van Aerschot A."/>
            <person name="Herdewijn P."/>
            <person name="Eyssen H."/>
        </authorList>
    </citation>
    <scope>NUCLEOTIDE SEQUENCE [LARGE SCALE GENOMIC DNA]</scope>
</reference>
<feature type="region of interest" description="Disordered" evidence="1">
    <location>
        <begin position="272"/>
        <end position="299"/>
    </location>
</feature>
<feature type="compositionally biased region" description="Basic and acidic residues" evidence="1">
    <location>
        <begin position="151"/>
        <end position="173"/>
    </location>
</feature>
<dbReference type="Proteomes" id="UP000001708">
    <property type="component" value="Segment"/>
</dbReference>
<evidence type="ECO:0000313" key="3">
    <source>
        <dbReference type="Proteomes" id="UP000001708"/>
    </source>
</evidence>
<evidence type="ECO:0000313" key="2">
    <source>
        <dbReference type="EMBL" id="AAR29705.1"/>
    </source>
</evidence>
<proteinExistence type="predicted"/>
<dbReference type="RefSeq" id="NP_958257.1">
    <property type="nucleotide sequence ID" value="NC_005345.2"/>
</dbReference>
<reference evidence="2 3" key="3">
    <citation type="journal article" date="1998" name="Microbiology">
        <title>Site-specific integration of bacteriophage VWB genome into Streptomyces venezuelae and construction of a VWB-based integrative vector.</title>
        <authorList>
            <person name="Van Mellaert L."/>
            <person name="Mei L."/>
            <person name="Lammertyn E."/>
            <person name="Schacht S."/>
            <person name="Anne J."/>
        </authorList>
    </citation>
    <scope>NUCLEOTIDE SEQUENCE [LARGE SCALE GENOMIC DNA]</scope>
</reference>
<keyword evidence="3" id="KW-1185">Reference proteome</keyword>
<sequence>MVPAADTSRRRAAVGGLPHAARPVPAPARHRSRLHRSARPRSPRPFPPPPYARPGRAAHSLNLEIHMPYFPVDDGAHSHPKFLRASMAARGLWVTVGSWVAAQLTDGLVPGPVVKMYGGTPAQVRSLVDAGLWHGHGHDCPRCPQPAKGDHYMHDYLRNGNKSRSEIKARREASAASSERHRQRQQPRSRPPAGEQLDLDDADQPAPRRSAIPQDWRPTADDIRAAQAARTDAGLQPLTNEQLRSTTAKFIARQLDDGRLAVAWGGRWREWAESERTAPQPAPGGNVVPLARAAGGSTADQRAAAAYQLAARLEAQED</sequence>
<reference evidence="2 3" key="4">
    <citation type="journal article" date="2005" name="Virology">
        <title>Complete genomic nucleotide sequence and analysis of the temperate bacteriophage VWB.</title>
        <authorList>
            <person name="Van Dessel W."/>
            <person name="Van Mellaert L."/>
            <person name="Liesegang H."/>
            <person name="Raasch C."/>
            <person name="De Keersmaeker S."/>
            <person name="Geukens N."/>
            <person name="Lammertyn E."/>
            <person name="Streit W."/>
            <person name="Anne J."/>
        </authorList>
    </citation>
    <scope>NUCLEOTIDE SEQUENCE [LARGE SCALE GENOMIC DNA]</scope>
</reference>
<protein>
    <submittedName>
        <fullName evidence="2">Uncharacterized protein</fullName>
    </submittedName>
</protein>
<feature type="region of interest" description="Disordered" evidence="1">
    <location>
        <begin position="1"/>
        <end position="55"/>
    </location>
</feature>
<accession>Q6VY74</accession>
<name>Q6VY74_9CAUD</name>
<dbReference type="EMBL" id="AY320035">
    <property type="protein sequence ID" value="AAR29705.1"/>
    <property type="molecule type" value="Genomic_DNA"/>
</dbReference>
<dbReference type="GeneID" id="2732836"/>
<feature type="region of interest" description="Disordered" evidence="1">
    <location>
        <begin position="151"/>
        <end position="219"/>
    </location>
</feature>
<organism evidence="2 3">
    <name type="scientific">Streptomyces phage VWB</name>
    <dbReference type="NCBI Taxonomy" id="10702"/>
    <lineage>
        <taxon>Viruses</taxon>
        <taxon>Duplodnaviria</taxon>
        <taxon>Heunggongvirae</taxon>
        <taxon>Uroviricota</taxon>
        <taxon>Caudoviricetes</taxon>
        <taxon>Veewebvirus</taxon>
        <taxon>Veewebvirus vwb</taxon>
    </lineage>
</organism>
<feature type="compositionally biased region" description="Pro residues" evidence="1">
    <location>
        <begin position="43"/>
        <end position="52"/>
    </location>
</feature>
<reference evidence="2 3" key="2">
    <citation type="journal article" date="1995" name="Arch. Virol.">
        <title>Analysis of the open reading frames of the main capsid proteins of actinophage VWB.</title>
        <authorList>
            <person name="Anne J."/>
            <person name="Fiten P."/>
            <person name="Van Mellaert L."/>
            <person name="Joris B."/>
            <person name="Opdenakker G."/>
            <person name="Eyssen H."/>
        </authorList>
    </citation>
    <scope>NUCLEOTIDE SEQUENCE [LARGE SCALE GENOMIC DNA]</scope>
</reference>
<dbReference type="KEGG" id="vg:2732836"/>
<feature type="compositionally biased region" description="Basic residues" evidence="1">
    <location>
        <begin position="28"/>
        <end position="42"/>
    </location>
</feature>
<dbReference type="OrthoDB" id="6290at10239"/>
<evidence type="ECO:0000256" key="1">
    <source>
        <dbReference type="SAM" id="MobiDB-lite"/>
    </source>
</evidence>